<name>G4KLP6_RICJY</name>
<proteinExistence type="predicted"/>
<evidence type="ECO:0000313" key="2">
    <source>
        <dbReference type="Proteomes" id="UP000002659"/>
    </source>
</evidence>
<dbReference type="KEGG" id="rja:RJP_0946"/>
<dbReference type="HOGENOM" id="CLU_885304_0_0_5"/>
<gene>
    <name evidence="1" type="ordered locus">RJP_0946</name>
</gene>
<sequence>MNFIKEYYMSDINFDIEVKGKKYNFSKLPADDMKGFMLGKFSNSCQSIGHDSERCVLDGMSKANAGFYIITDDKGNIRAQSYAWLAGEGKKNEKATSMVLDSFEHLGKEDKLLFVPIINKLREALQKQVLNLYVGCGGQTPKLDINTIHPKPMEQDFIYGDATNVYPITREVPTIELNLGKNANANNQVNQYSTIEELKTDSKLLQQIIISKQINRDLTEEEISLLNIGFTFAQISNIENDKQEFFVENDDNIKSLTDAGVSVKELLAMEPSQQKLFIENSYKVKSLSKARLTTKELFNVITCQQESGNTNEND</sequence>
<dbReference type="Proteomes" id="UP000002659">
    <property type="component" value="Chromosome"/>
</dbReference>
<organism evidence="1 2">
    <name type="scientific">Rickettsia japonica (strain ATCC VR-1363 / YH)</name>
    <dbReference type="NCBI Taxonomy" id="652620"/>
    <lineage>
        <taxon>Bacteria</taxon>
        <taxon>Pseudomonadati</taxon>
        <taxon>Pseudomonadota</taxon>
        <taxon>Alphaproteobacteria</taxon>
        <taxon>Rickettsiales</taxon>
        <taxon>Rickettsiaceae</taxon>
        <taxon>Rickettsieae</taxon>
        <taxon>Rickettsia</taxon>
        <taxon>spotted fever group</taxon>
    </lineage>
</organism>
<protein>
    <submittedName>
        <fullName evidence="1">Uncharacterized protein</fullName>
    </submittedName>
</protein>
<dbReference type="AlphaFoldDB" id="G4KLP6"/>
<dbReference type="EMBL" id="AP011533">
    <property type="protein sequence ID" value="BAK97138.1"/>
    <property type="molecule type" value="Genomic_DNA"/>
</dbReference>
<accession>G4KLP6</accession>
<reference evidence="1 2" key="1">
    <citation type="journal article" date="2013" name="PLoS ONE">
        <title>Complete genomic DNA sequence of the East Asian spotted fever disease agent Rickettsia japonica.</title>
        <authorList>
            <person name="Matsutani M."/>
            <person name="Ogawa M."/>
            <person name="Takaoka N."/>
            <person name="Hanaoka N."/>
            <person name="Toh H."/>
            <person name="Yamashita A."/>
            <person name="Oshima K."/>
            <person name="Hirakawa H."/>
            <person name="Kuhara S."/>
            <person name="Suzuki H."/>
            <person name="Hattori M."/>
            <person name="Kishimoto T."/>
            <person name="Ando S."/>
            <person name="Azuma Y."/>
            <person name="Shirai M."/>
        </authorList>
    </citation>
    <scope>NUCLEOTIDE SEQUENCE [LARGE SCALE GENOMIC DNA]</scope>
    <source>
        <strain evidence="2">ATCC VR-1363 / YH</strain>
    </source>
</reference>
<evidence type="ECO:0000313" key="1">
    <source>
        <dbReference type="EMBL" id="BAK97138.1"/>
    </source>
</evidence>